<protein>
    <submittedName>
        <fullName evidence="2">Uncharacterized protein</fullName>
    </submittedName>
</protein>
<comment type="caution">
    <text evidence="2">The sequence shown here is derived from an EMBL/GenBank/DDBJ whole genome shotgun (WGS) entry which is preliminary data.</text>
</comment>
<gene>
    <name evidence="2" type="ORF">PVAG01_07488</name>
</gene>
<feature type="region of interest" description="Disordered" evidence="1">
    <location>
        <begin position="146"/>
        <end position="299"/>
    </location>
</feature>
<sequence length="324" mass="35546">MRSLREELRNSSLGSSSIISTASIANSELRGDRNEKITPSRHETSLSDGRRLNSSSSLLSAEEPDHTPVAGRSAASVGVEPQNLNANDVRTSVPNDSRRQQASASRISTRQRNEVQSSSSASYSGASSSRRGHRFLNFQRERMANSNYDTSPEHPSPSPTSSPSSTVHASSPYRGTQTVTPQPRTPSSNYRVYNDSLPSSSQPQTPAHLAEARHQSRYHPSYTAPVARNRSRLGSAVTGHGSRTGRGLPFNIIAIDRSRSRPASQARTRHSRRDDSPTGLETEGFQGLYGGRENGDDEANYFEGVQFDGASRRLWQARDRDRHT</sequence>
<accession>A0ABR4PCL8</accession>
<dbReference type="EMBL" id="JBFCZG010000006">
    <property type="protein sequence ID" value="KAL3421043.1"/>
    <property type="molecule type" value="Genomic_DNA"/>
</dbReference>
<evidence type="ECO:0000256" key="1">
    <source>
        <dbReference type="SAM" id="MobiDB-lite"/>
    </source>
</evidence>
<organism evidence="2 3">
    <name type="scientific">Phlyctema vagabunda</name>
    <dbReference type="NCBI Taxonomy" id="108571"/>
    <lineage>
        <taxon>Eukaryota</taxon>
        <taxon>Fungi</taxon>
        <taxon>Dikarya</taxon>
        <taxon>Ascomycota</taxon>
        <taxon>Pezizomycotina</taxon>
        <taxon>Leotiomycetes</taxon>
        <taxon>Helotiales</taxon>
        <taxon>Dermateaceae</taxon>
        <taxon>Phlyctema</taxon>
    </lineage>
</organism>
<feature type="compositionally biased region" description="Low complexity" evidence="1">
    <location>
        <begin position="100"/>
        <end position="110"/>
    </location>
</feature>
<keyword evidence="3" id="KW-1185">Reference proteome</keyword>
<feature type="compositionally biased region" description="Low complexity" evidence="1">
    <location>
        <begin position="161"/>
        <end position="172"/>
    </location>
</feature>
<feature type="compositionally biased region" description="Low complexity" evidence="1">
    <location>
        <begin position="117"/>
        <end position="129"/>
    </location>
</feature>
<feature type="region of interest" description="Disordered" evidence="1">
    <location>
        <begin position="1"/>
        <end position="132"/>
    </location>
</feature>
<name>A0ABR4PCL8_9HELO</name>
<feature type="compositionally biased region" description="Low complexity" evidence="1">
    <location>
        <begin position="10"/>
        <end position="28"/>
    </location>
</feature>
<evidence type="ECO:0000313" key="2">
    <source>
        <dbReference type="EMBL" id="KAL3421043.1"/>
    </source>
</evidence>
<feature type="compositionally biased region" description="Polar residues" evidence="1">
    <location>
        <begin position="173"/>
        <end position="205"/>
    </location>
</feature>
<feature type="compositionally biased region" description="Basic and acidic residues" evidence="1">
    <location>
        <begin position="29"/>
        <end position="51"/>
    </location>
</feature>
<evidence type="ECO:0000313" key="3">
    <source>
        <dbReference type="Proteomes" id="UP001629113"/>
    </source>
</evidence>
<proteinExistence type="predicted"/>
<dbReference type="Proteomes" id="UP001629113">
    <property type="component" value="Unassembled WGS sequence"/>
</dbReference>
<feature type="compositionally biased region" description="Polar residues" evidence="1">
    <location>
        <begin position="82"/>
        <end position="95"/>
    </location>
</feature>
<reference evidence="2 3" key="1">
    <citation type="submission" date="2024-06" db="EMBL/GenBank/DDBJ databases">
        <title>Complete genome of Phlyctema vagabunda strain 19-DSS-EL-015.</title>
        <authorList>
            <person name="Fiorenzani C."/>
        </authorList>
    </citation>
    <scope>NUCLEOTIDE SEQUENCE [LARGE SCALE GENOMIC DNA]</scope>
    <source>
        <strain evidence="2 3">19-DSS-EL-015</strain>
    </source>
</reference>